<sequence>MPPNALYIIKELYFIVSFNIFLRMDPGWYDLKNFKHLSHKQENWPFYYQI</sequence>
<dbReference type="PATRIC" id="fig|1242969.3.peg.262"/>
<proteinExistence type="predicted"/>
<protein>
    <submittedName>
        <fullName evidence="1">Uncharacterized protein</fullName>
    </submittedName>
</protein>
<comment type="caution">
    <text evidence="1">The sequence shown here is derived from an EMBL/GenBank/DDBJ whole genome shotgun (WGS) entry which is preliminary data.</text>
</comment>
<evidence type="ECO:0000313" key="1">
    <source>
        <dbReference type="EMBL" id="ERJ26743.1"/>
    </source>
</evidence>
<name>U2GL77_9BACT</name>
<evidence type="ECO:0000313" key="2">
    <source>
        <dbReference type="Proteomes" id="UP000016627"/>
    </source>
</evidence>
<dbReference type="EMBL" id="ANNI01000002">
    <property type="protein sequence ID" value="ERJ26743.1"/>
    <property type="molecule type" value="Genomic_DNA"/>
</dbReference>
<gene>
    <name evidence="1" type="ORF">ATCC51562_1584</name>
</gene>
<reference evidence="1 2" key="1">
    <citation type="journal article" date="2013" name="BMC Genomics">
        <title>Comparative genomics of Campylobacter concisus isolates reveals genetic diversity and provides insights into disease association.</title>
        <authorList>
            <person name="Deshpande N.P."/>
            <person name="Kaakoush N.O."/>
            <person name="Wilkins M.R."/>
            <person name="Mitchell H.M."/>
        </authorList>
    </citation>
    <scope>NUCLEOTIDE SEQUENCE [LARGE SCALE GENOMIC DNA]</scope>
    <source>
        <strain evidence="1 2">ATCC 51562</strain>
    </source>
</reference>
<dbReference type="Proteomes" id="UP000016627">
    <property type="component" value="Unassembled WGS sequence"/>
</dbReference>
<accession>U2GL77</accession>
<dbReference type="AlphaFoldDB" id="U2GL77"/>
<organism evidence="1 2">
    <name type="scientific">Campylobacter concisus ATCC 51562</name>
    <dbReference type="NCBI Taxonomy" id="1242969"/>
    <lineage>
        <taxon>Bacteria</taxon>
        <taxon>Pseudomonadati</taxon>
        <taxon>Campylobacterota</taxon>
        <taxon>Epsilonproteobacteria</taxon>
        <taxon>Campylobacterales</taxon>
        <taxon>Campylobacteraceae</taxon>
        <taxon>Campylobacter</taxon>
    </lineage>
</organism>